<proteinExistence type="predicted"/>
<organism evidence="1 2">
    <name type="scientific">Alloprevotella tannerae ATCC 51259</name>
    <dbReference type="NCBI Taxonomy" id="626522"/>
    <lineage>
        <taxon>Bacteria</taxon>
        <taxon>Pseudomonadati</taxon>
        <taxon>Bacteroidota</taxon>
        <taxon>Bacteroidia</taxon>
        <taxon>Bacteroidales</taxon>
        <taxon>Prevotellaceae</taxon>
        <taxon>Alloprevotella</taxon>
    </lineage>
</organism>
<evidence type="ECO:0000313" key="1">
    <source>
        <dbReference type="EMBL" id="EEX71961.1"/>
    </source>
</evidence>
<keyword evidence="2" id="KW-1185">Reference proteome</keyword>
<dbReference type="AlphaFoldDB" id="C9LH03"/>
<name>C9LH03_9BACT</name>
<accession>C9LH03</accession>
<dbReference type="STRING" id="626522.GCWU000325_01504"/>
<comment type="caution">
    <text evidence="1">The sequence shown here is derived from an EMBL/GenBank/DDBJ whole genome shotgun (WGS) entry which is preliminary data.</text>
</comment>
<protein>
    <submittedName>
        <fullName evidence="1">Uncharacterized protein</fullName>
    </submittedName>
</protein>
<dbReference type="Proteomes" id="UP000003460">
    <property type="component" value="Unassembled WGS sequence"/>
</dbReference>
<dbReference type="EMBL" id="ACIJ02000018">
    <property type="protein sequence ID" value="EEX71961.1"/>
    <property type="molecule type" value="Genomic_DNA"/>
</dbReference>
<dbReference type="HOGENOM" id="CLU_2410786_0_0_10"/>
<evidence type="ECO:0000313" key="2">
    <source>
        <dbReference type="Proteomes" id="UP000003460"/>
    </source>
</evidence>
<reference evidence="1" key="1">
    <citation type="submission" date="2009-09" db="EMBL/GenBank/DDBJ databases">
        <authorList>
            <person name="Weinstock G."/>
            <person name="Sodergren E."/>
            <person name="Clifton S."/>
            <person name="Fulton L."/>
            <person name="Fulton B."/>
            <person name="Courtney L."/>
            <person name="Fronick C."/>
            <person name="Harrison M."/>
            <person name="Strong C."/>
            <person name="Farmer C."/>
            <person name="Delahaunty K."/>
            <person name="Markovic C."/>
            <person name="Hall O."/>
            <person name="Minx P."/>
            <person name="Tomlinson C."/>
            <person name="Mitreva M."/>
            <person name="Nelson J."/>
            <person name="Hou S."/>
            <person name="Wollam A."/>
            <person name="Pepin K.H."/>
            <person name="Johnson M."/>
            <person name="Bhonagiri V."/>
            <person name="Nash W.E."/>
            <person name="Warren W."/>
            <person name="Chinwalla A."/>
            <person name="Mardis E.R."/>
            <person name="Wilson R.K."/>
        </authorList>
    </citation>
    <scope>NUCLEOTIDE SEQUENCE [LARGE SCALE GENOMIC DNA]</scope>
    <source>
        <strain evidence="1">ATCC 51259</strain>
    </source>
</reference>
<gene>
    <name evidence="1" type="ORF">GCWU000325_01504</name>
</gene>
<sequence length="92" mass="8995">MFAAIGVGVGPGAAVPMRTKDDAVLEFGAVGGDDVVALQLLAIPALEGGLLLLDLQAVALELCDDIGGAAVVGRTVGDAGAEIALGFYEGEG</sequence>